<name>A0A3N4GIM4_9ACTN</name>
<dbReference type="InterPro" id="IPR004378">
    <property type="entry name" value="F420H2_quin_Rdtase"/>
</dbReference>
<protein>
    <submittedName>
        <fullName evidence="3">Nitroreductase family deazaflavin-dependent oxidoreductase</fullName>
    </submittedName>
</protein>
<dbReference type="AlphaFoldDB" id="A0A3N4GIM4"/>
<dbReference type="SUPFAM" id="SSF50475">
    <property type="entry name" value="FMN-binding split barrel"/>
    <property type="match status" value="1"/>
</dbReference>
<dbReference type="EMBL" id="RKMH01000011">
    <property type="protein sequence ID" value="RPA58490.1"/>
    <property type="molecule type" value="Genomic_DNA"/>
</dbReference>
<keyword evidence="4" id="KW-1185">Reference proteome</keyword>
<accession>A0A3N4GIM4</accession>
<dbReference type="Gene3D" id="2.30.110.10">
    <property type="entry name" value="Electron Transport, Fmn-binding Protein, Chain A"/>
    <property type="match status" value="1"/>
</dbReference>
<dbReference type="RefSeq" id="WP_123931446.1">
    <property type="nucleotide sequence ID" value="NZ_JBPSDP010000011.1"/>
</dbReference>
<dbReference type="GO" id="GO:0070967">
    <property type="term" value="F:coenzyme F420 binding"/>
    <property type="evidence" value="ECO:0007669"/>
    <property type="project" value="TreeGrafter"/>
</dbReference>
<dbReference type="PANTHER" id="PTHR39428:SF1">
    <property type="entry name" value="F420H(2)-DEPENDENT QUINONE REDUCTASE RV1261C"/>
    <property type="match status" value="1"/>
</dbReference>
<evidence type="ECO:0000256" key="2">
    <source>
        <dbReference type="ARBA" id="ARBA00049106"/>
    </source>
</evidence>
<dbReference type="OrthoDB" id="8225825at2"/>
<gene>
    <name evidence="3" type="ORF">EF294_14975</name>
</gene>
<comment type="similarity">
    <text evidence="1">Belongs to the F420H(2)-dependent quinone reductase family.</text>
</comment>
<evidence type="ECO:0000256" key="1">
    <source>
        <dbReference type="ARBA" id="ARBA00008710"/>
    </source>
</evidence>
<dbReference type="NCBIfam" id="TIGR00026">
    <property type="entry name" value="hi_GC_TIGR00026"/>
    <property type="match status" value="1"/>
</dbReference>
<comment type="catalytic activity">
    <reaction evidence="2">
        <text>oxidized coenzyme F420-(gamma-L-Glu)(n) + a quinol + H(+) = reduced coenzyme F420-(gamma-L-Glu)(n) + a quinone</text>
        <dbReference type="Rhea" id="RHEA:39663"/>
        <dbReference type="Rhea" id="RHEA-COMP:12939"/>
        <dbReference type="Rhea" id="RHEA-COMP:14378"/>
        <dbReference type="ChEBI" id="CHEBI:15378"/>
        <dbReference type="ChEBI" id="CHEBI:24646"/>
        <dbReference type="ChEBI" id="CHEBI:132124"/>
        <dbReference type="ChEBI" id="CHEBI:133980"/>
        <dbReference type="ChEBI" id="CHEBI:139511"/>
    </reaction>
</comment>
<dbReference type="GO" id="GO:0005886">
    <property type="term" value="C:plasma membrane"/>
    <property type="evidence" value="ECO:0007669"/>
    <property type="project" value="TreeGrafter"/>
</dbReference>
<proteinExistence type="inferred from homology"/>
<sequence>MTDFNKTIIDEFHANDGTVTTMGFGRNLVIVHSIGATSGAQRVTPLMSLPDGAGGRFIIGSAGGSPKDPAWVHNLRKNPEITIEYAGEKSGIEQHPATATELDPAQREQAWQGFVSASEQFLRYTETAEGRVFPIFRLTPKK</sequence>
<reference evidence="3 4" key="1">
    <citation type="submission" date="2018-11" db="EMBL/GenBank/DDBJ databases">
        <title>Draft genome sequence of Gordonia sp. RS15-1S isolated from rice stems.</title>
        <authorList>
            <person name="Muangham S."/>
        </authorList>
    </citation>
    <scope>NUCLEOTIDE SEQUENCE [LARGE SCALE GENOMIC DNA]</scope>
    <source>
        <strain evidence="3 4">RS15-1S</strain>
    </source>
</reference>
<dbReference type="InterPro" id="IPR012349">
    <property type="entry name" value="Split_barrel_FMN-bd"/>
</dbReference>
<dbReference type="Proteomes" id="UP000267536">
    <property type="component" value="Unassembled WGS sequence"/>
</dbReference>
<evidence type="ECO:0000313" key="3">
    <source>
        <dbReference type="EMBL" id="RPA58490.1"/>
    </source>
</evidence>
<evidence type="ECO:0000313" key="4">
    <source>
        <dbReference type="Proteomes" id="UP000267536"/>
    </source>
</evidence>
<organism evidence="3 4">
    <name type="scientific">Gordonia oryzae</name>
    <dbReference type="NCBI Taxonomy" id="2487349"/>
    <lineage>
        <taxon>Bacteria</taxon>
        <taxon>Bacillati</taxon>
        <taxon>Actinomycetota</taxon>
        <taxon>Actinomycetes</taxon>
        <taxon>Mycobacteriales</taxon>
        <taxon>Gordoniaceae</taxon>
        <taxon>Gordonia</taxon>
    </lineage>
</organism>
<comment type="caution">
    <text evidence="3">The sequence shown here is derived from an EMBL/GenBank/DDBJ whole genome shotgun (WGS) entry which is preliminary data.</text>
</comment>
<dbReference type="Pfam" id="PF04075">
    <property type="entry name" value="F420H2_quin_red"/>
    <property type="match status" value="1"/>
</dbReference>
<dbReference type="GO" id="GO:0016491">
    <property type="term" value="F:oxidoreductase activity"/>
    <property type="evidence" value="ECO:0007669"/>
    <property type="project" value="InterPro"/>
</dbReference>
<dbReference type="PANTHER" id="PTHR39428">
    <property type="entry name" value="F420H(2)-DEPENDENT QUINONE REDUCTASE RV1261C"/>
    <property type="match status" value="1"/>
</dbReference>